<organism evidence="1">
    <name type="scientific">bioreactor metagenome</name>
    <dbReference type="NCBI Taxonomy" id="1076179"/>
    <lineage>
        <taxon>unclassified sequences</taxon>
        <taxon>metagenomes</taxon>
        <taxon>ecological metagenomes</taxon>
    </lineage>
</organism>
<accession>A0A645DPF1</accession>
<evidence type="ECO:0008006" key="2">
    <source>
        <dbReference type="Google" id="ProtNLM"/>
    </source>
</evidence>
<dbReference type="SUPFAM" id="SSF51556">
    <property type="entry name" value="Metallo-dependent hydrolases"/>
    <property type="match status" value="1"/>
</dbReference>
<gene>
    <name evidence="1" type="ORF">SDC9_138123</name>
</gene>
<dbReference type="AlphaFoldDB" id="A0A645DPF1"/>
<name>A0A645DPF1_9ZZZZ</name>
<dbReference type="InterPro" id="IPR032466">
    <property type="entry name" value="Metal_Hydrolase"/>
</dbReference>
<reference evidence="1" key="1">
    <citation type="submission" date="2019-08" db="EMBL/GenBank/DDBJ databases">
        <authorList>
            <person name="Kucharzyk K."/>
            <person name="Murdoch R.W."/>
            <person name="Higgins S."/>
            <person name="Loffler F."/>
        </authorList>
    </citation>
    <scope>NUCLEOTIDE SEQUENCE</scope>
</reference>
<dbReference type="EMBL" id="VSSQ01038120">
    <property type="protein sequence ID" value="MPM90998.1"/>
    <property type="molecule type" value="Genomic_DNA"/>
</dbReference>
<protein>
    <recommendedName>
        <fullName evidence="2">Amidohydrolase-related domain-containing protein</fullName>
    </recommendedName>
</protein>
<evidence type="ECO:0000313" key="1">
    <source>
        <dbReference type="EMBL" id="MPM90998.1"/>
    </source>
</evidence>
<proteinExistence type="predicted"/>
<dbReference type="Gene3D" id="3.20.20.140">
    <property type="entry name" value="Metal-dependent hydrolases"/>
    <property type="match status" value="1"/>
</dbReference>
<sequence>MEALLARHEELYLCFGPLFSVHGGYRSLVERYGRQRWIWGGNFPDSEGGSAVAGLLYSGLDPEARQAVASGNLERLLAEVRP</sequence>
<comment type="caution">
    <text evidence="1">The sequence shown here is derived from an EMBL/GenBank/DDBJ whole genome shotgun (WGS) entry which is preliminary data.</text>
</comment>